<feature type="region of interest" description="Disordered" evidence="1">
    <location>
        <begin position="77"/>
        <end position="101"/>
    </location>
</feature>
<evidence type="ECO:0000313" key="4">
    <source>
        <dbReference type="Proteomes" id="UP000499080"/>
    </source>
</evidence>
<evidence type="ECO:0000313" key="3">
    <source>
        <dbReference type="EMBL" id="GBO23856.1"/>
    </source>
</evidence>
<gene>
    <name evidence="2" type="ORF">AVEN_244141_1</name>
    <name evidence="3" type="ORF">AVEN_76968_1</name>
</gene>
<dbReference type="AlphaFoldDB" id="A0A4Y2FZE3"/>
<name>A0A4Y2FZE3_ARAVE</name>
<feature type="compositionally biased region" description="Basic and acidic residues" evidence="1">
    <location>
        <begin position="84"/>
        <end position="101"/>
    </location>
</feature>
<evidence type="ECO:0000256" key="1">
    <source>
        <dbReference type="SAM" id="MobiDB-lite"/>
    </source>
</evidence>
<comment type="caution">
    <text evidence="2">The sequence shown here is derived from an EMBL/GenBank/DDBJ whole genome shotgun (WGS) entry which is preliminary data.</text>
</comment>
<dbReference type="EMBL" id="BGPR01001147">
    <property type="protein sequence ID" value="GBM46693.1"/>
    <property type="molecule type" value="Genomic_DNA"/>
</dbReference>
<evidence type="ECO:0000313" key="2">
    <source>
        <dbReference type="EMBL" id="GBM46693.1"/>
    </source>
</evidence>
<proteinExistence type="predicted"/>
<keyword evidence="4" id="KW-1185">Reference proteome</keyword>
<dbReference type="EMBL" id="BGPR01046888">
    <property type="protein sequence ID" value="GBO23856.1"/>
    <property type="molecule type" value="Genomic_DNA"/>
</dbReference>
<accession>A0A4Y2FZE3</accession>
<dbReference type="Proteomes" id="UP000499080">
    <property type="component" value="Unassembled WGS sequence"/>
</dbReference>
<sequence>MRWGPSVRCGVQQAYIHDGPSVESGLEPGNPWPRSLNLTTSPPRSSKGAGGGDTNEIMPLGIPTTYDSVCQQAMLNRQEPIFEPLDKDTSDNAQEDRRRMR</sequence>
<reference evidence="2 4" key="1">
    <citation type="journal article" date="2019" name="Sci. Rep.">
        <title>Orb-weaving spider Araneus ventricosus genome elucidates the spidroin gene catalogue.</title>
        <authorList>
            <person name="Kono N."/>
            <person name="Nakamura H."/>
            <person name="Ohtoshi R."/>
            <person name="Moran D.A.P."/>
            <person name="Shinohara A."/>
            <person name="Yoshida Y."/>
            <person name="Fujiwara M."/>
            <person name="Mori M."/>
            <person name="Tomita M."/>
            <person name="Arakawa K."/>
        </authorList>
    </citation>
    <scope>NUCLEOTIDE SEQUENCE [LARGE SCALE GENOMIC DNA]</scope>
</reference>
<protein>
    <submittedName>
        <fullName evidence="2">Uncharacterized protein</fullName>
    </submittedName>
</protein>
<feature type="region of interest" description="Disordered" evidence="1">
    <location>
        <begin position="18"/>
        <end position="60"/>
    </location>
</feature>
<organism evidence="2 4">
    <name type="scientific">Araneus ventricosus</name>
    <name type="common">Orbweaver spider</name>
    <name type="synonym">Epeira ventricosa</name>
    <dbReference type="NCBI Taxonomy" id="182803"/>
    <lineage>
        <taxon>Eukaryota</taxon>
        <taxon>Metazoa</taxon>
        <taxon>Ecdysozoa</taxon>
        <taxon>Arthropoda</taxon>
        <taxon>Chelicerata</taxon>
        <taxon>Arachnida</taxon>
        <taxon>Araneae</taxon>
        <taxon>Araneomorphae</taxon>
        <taxon>Entelegynae</taxon>
        <taxon>Araneoidea</taxon>
        <taxon>Araneidae</taxon>
        <taxon>Araneus</taxon>
    </lineage>
</organism>